<dbReference type="Pfam" id="PF13563">
    <property type="entry name" value="2_5_RNA_ligase2"/>
    <property type="match status" value="1"/>
</dbReference>
<keyword evidence="5" id="KW-1185">Reference proteome</keyword>
<dbReference type="InParanoid" id="A0A263D7A2"/>
<evidence type="ECO:0000256" key="2">
    <source>
        <dbReference type="HAMAP-Rule" id="MF_01940"/>
    </source>
</evidence>
<evidence type="ECO:0000313" key="4">
    <source>
        <dbReference type="EMBL" id="OZM74392.1"/>
    </source>
</evidence>
<feature type="active site" description="Proton acceptor" evidence="2">
    <location>
        <position position="127"/>
    </location>
</feature>
<reference evidence="4 5" key="1">
    <citation type="submission" date="2017-07" db="EMBL/GenBank/DDBJ databases">
        <title>Amycolatopsis antarcticus sp. nov., isolated from the surface of an Antarcticus brown macroalga.</title>
        <authorList>
            <person name="Wang J."/>
            <person name="Leiva S."/>
            <person name="Huang J."/>
            <person name="Huang Y."/>
        </authorList>
    </citation>
    <scope>NUCLEOTIDE SEQUENCE [LARGE SCALE GENOMIC DNA]</scope>
    <source>
        <strain evidence="4 5">AU-G6</strain>
    </source>
</reference>
<evidence type="ECO:0000313" key="5">
    <source>
        <dbReference type="Proteomes" id="UP000242444"/>
    </source>
</evidence>
<dbReference type="Gene3D" id="3.90.1140.10">
    <property type="entry name" value="Cyclic phosphodiesterase"/>
    <property type="match status" value="1"/>
</dbReference>
<dbReference type="AlphaFoldDB" id="A0A263D7A2"/>
<evidence type="ECO:0000256" key="3">
    <source>
        <dbReference type="SAM" id="MobiDB-lite"/>
    </source>
</evidence>
<comment type="caution">
    <text evidence="4">The sequence shown here is derived from an EMBL/GenBank/DDBJ whole genome shotgun (WGS) entry which is preliminary data.</text>
</comment>
<dbReference type="InterPro" id="IPR004175">
    <property type="entry name" value="RNA_CPDase"/>
</dbReference>
<dbReference type="EC" id="3.1.4.58" evidence="2"/>
<gene>
    <name evidence="4" type="ORF">CFN78_04505</name>
</gene>
<dbReference type="HAMAP" id="MF_01940">
    <property type="entry name" value="RNA_CPDase"/>
    <property type="match status" value="1"/>
</dbReference>
<accession>A0A263D7A2</accession>
<sequence>MSLFSALLPPVDVRASLRFALGVPRDVGERGGEDGAGDAAPRWTPESRWHVTLGFYGDDGPPGSPGDPARRLGLLREALAGRPPVTLRIEGAGTFPGVLWAAVHGGGLAGLAAAAGADLERRAYRPHLTLARWPREQNPPPAVARVLTAGCRTRSWTAREVVLLRGERIDGGTRYVPAGTVPLDGGARGGDGGGDTPSAPTGTAVHPERS</sequence>
<dbReference type="GO" id="GO:0008664">
    <property type="term" value="F:RNA 2',3'-cyclic 3'-phosphodiesterase activity"/>
    <property type="evidence" value="ECO:0007669"/>
    <property type="project" value="UniProtKB-EC"/>
</dbReference>
<evidence type="ECO:0000256" key="1">
    <source>
        <dbReference type="ARBA" id="ARBA00022801"/>
    </source>
</evidence>
<dbReference type="GO" id="GO:0004113">
    <property type="term" value="F:2',3'-cyclic-nucleotide 3'-phosphodiesterase activity"/>
    <property type="evidence" value="ECO:0007669"/>
    <property type="project" value="InterPro"/>
</dbReference>
<protein>
    <recommendedName>
        <fullName evidence="2">RNA 2',3'-cyclic phosphodiesterase</fullName>
        <shortName evidence="2">RNA 2',3'-CPDase</shortName>
        <ecNumber evidence="2">3.1.4.58</ecNumber>
    </recommendedName>
</protein>
<dbReference type="Proteomes" id="UP000242444">
    <property type="component" value="Unassembled WGS sequence"/>
</dbReference>
<feature type="region of interest" description="Disordered" evidence="3">
    <location>
        <begin position="175"/>
        <end position="210"/>
    </location>
</feature>
<dbReference type="OrthoDB" id="9787070at2"/>
<dbReference type="EMBL" id="NKYE01000002">
    <property type="protein sequence ID" value="OZM74392.1"/>
    <property type="molecule type" value="Genomic_DNA"/>
</dbReference>
<name>A0A263D7A2_9PSEU</name>
<dbReference type="SUPFAM" id="SSF55144">
    <property type="entry name" value="LigT-like"/>
    <property type="match status" value="1"/>
</dbReference>
<feature type="compositionally biased region" description="Gly residues" evidence="3">
    <location>
        <begin position="186"/>
        <end position="195"/>
    </location>
</feature>
<feature type="short sequence motif" description="HXTX 1" evidence="2">
    <location>
        <begin position="50"/>
        <end position="53"/>
    </location>
</feature>
<dbReference type="RefSeq" id="WP_094861290.1">
    <property type="nucleotide sequence ID" value="NZ_NKYE01000002.1"/>
</dbReference>
<feature type="short sequence motif" description="HXTX 2" evidence="2">
    <location>
        <begin position="127"/>
        <end position="130"/>
    </location>
</feature>
<comment type="catalytic activity">
    <reaction evidence="2">
        <text>a 3'-end 2',3'-cyclophospho-ribonucleotide-RNA + H2O = a 3'-end 2'-phospho-ribonucleotide-RNA + H(+)</text>
        <dbReference type="Rhea" id="RHEA:11828"/>
        <dbReference type="Rhea" id="RHEA-COMP:10464"/>
        <dbReference type="Rhea" id="RHEA-COMP:17353"/>
        <dbReference type="ChEBI" id="CHEBI:15377"/>
        <dbReference type="ChEBI" id="CHEBI:15378"/>
        <dbReference type="ChEBI" id="CHEBI:83064"/>
        <dbReference type="ChEBI" id="CHEBI:173113"/>
        <dbReference type="EC" id="3.1.4.58"/>
    </reaction>
</comment>
<keyword evidence="1 2" id="KW-0378">Hydrolase</keyword>
<feature type="active site" description="Proton donor" evidence="2">
    <location>
        <position position="50"/>
    </location>
</feature>
<proteinExistence type="inferred from homology"/>
<comment type="function">
    <text evidence="2">Hydrolyzes RNA 2',3'-cyclic phosphodiester to an RNA 2'-phosphomonoester.</text>
</comment>
<organism evidence="4 5">
    <name type="scientific">Amycolatopsis antarctica</name>
    <dbReference type="NCBI Taxonomy" id="1854586"/>
    <lineage>
        <taxon>Bacteria</taxon>
        <taxon>Bacillati</taxon>
        <taxon>Actinomycetota</taxon>
        <taxon>Actinomycetes</taxon>
        <taxon>Pseudonocardiales</taxon>
        <taxon>Pseudonocardiaceae</taxon>
        <taxon>Amycolatopsis</taxon>
    </lineage>
</organism>
<dbReference type="InterPro" id="IPR009097">
    <property type="entry name" value="Cyclic_Pdiesterase"/>
</dbReference>
<comment type="similarity">
    <text evidence="2">Belongs to the 2H phosphoesterase superfamily. ThpR family.</text>
</comment>